<evidence type="ECO:0000256" key="2">
    <source>
        <dbReference type="ARBA" id="ARBA00022553"/>
    </source>
</evidence>
<reference evidence="8" key="1">
    <citation type="submission" date="2022-07" db="EMBL/GenBank/DDBJ databases">
        <authorList>
            <person name="Trinca V."/>
            <person name="Uliana J.V.C."/>
            <person name="Torres T.T."/>
            <person name="Ward R.J."/>
            <person name="Monesi N."/>
        </authorList>
    </citation>
    <scope>NUCLEOTIDE SEQUENCE</scope>
    <source>
        <strain evidence="8">HSMRA1968</strain>
        <tissue evidence="8">Whole embryos</tissue>
    </source>
</reference>
<accession>A0A9Q0RY12</accession>
<dbReference type="InterPro" id="IPR013180">
    <property type="entry name" value="CTNNBL1_N"/>
</dbReference>
<dbReference type="PANTHER" id="PTHR14978:SF0">
    <property type="entry name" value="BETA-CATENIN-LIKE PROTEIN 1"/>
    <property type="match status" value="1"/>
</dbReference>
<keyword evidence="3" id="KW-0677">Repeat</keyword>
<dbReference type="SMART" id="SM01156">
    <property type="entry name" value="DUF1716"/>
    <property type="match status" value="1"/>
</dbReference>
<evidence type="ECO:0000256" key="3">
    <source>
        <dbReference type="ARBA" id="ARBA00022737"/>
    </source>
</evidence>
<comment type="caution">
    <text evidence="8">The sequence shown here is derived from an EMBL/GenBank/DDBJ whole genome shotgun (WGS) entry which is preliminary data.</text>
</comment>
<dbReference type="InterPro" id="IPR039678">
    <property type="entry name" value="CTNNBL1"/>
</dbReference>
<protein>
    <submittedName>
        <fullName evidence="8">Beta-catenin-like protein 1</fullName>
    </submittedName>
</protein>
<evidence type="ECO:0000313" key="8">
    <source>
        <dbReference type="EMBL" id="KAJ6636458.1"/>
    </source>
</evidence>
<evidence type="ECO:0000256" key="4">
    <source>
        <dbReference type="ARBA" id="ARBA00023054"/>
    </source>
</evidence>
<keyword evidence="2" id="KW-0597">Phosphoprotein</keyword>
<evidence type="ECO:0000313" key="9">
    <source>
        <dbReference type="Proteomes" id="UP001151699"/>
    </source>
</evidence>
<proteinExistence type="predicted"/>
<keyword evidence="5" id="KW-0539">Nucleus</keyword>
<dbReference type="Pfam" id="PF08216">
    <property type="entry name" value="CTNNBL"/>
    <property type="match status" value="1"/>
</dbReference>
<sequence>MDVGELLSYKPEQTPKRPNENDSDDEDRPDEAMERAKRMRRMAQDKAESMARVIKSTKEPQITEEERLKILQYVDQGGDEGADNIMDENGLKKMLLLFEKRNLRNQEMRIKFPDNPEKFMESEIDLHSMIQELKVVATVPDLYPLLVELHAIPSLLELLAHQNTDISVAIIDLLQELTDVDILHESLEGADVLIDSLVKQQAGALLIQNLDRLDETVKEESDGVHNTLSIFENLTEIRPEMCREIAEHGLLQWILKRLKLKMPFDGNKLYCSEILSILIQDTNENRLLLGSLDGIDVLLQQLAIYKRHDPATSEEQEFMENLFNCLCSALMAKENRERFLRGEGLQLMQLMLREKKLSRNGSLKVLDHAMSGIDGRDNCNKFVDILGLRTIFPLFMKTPKRNKKRLLSSDEHEEHVVSIVASMLRNCKGPQRQRMLAKFTENDYEKVDRLIELHLKYLEKVDAVDDELESQLRDPEMTEEEEADANYLKRLSSGLFTLQLIDYVILEICSTSDTIKQRVLQILNMRGGSIKTIRHVMREYAGNLGEAGDNDWRDQENAHILQLVDRF</sequence>
<dbReference type="FunFam" id="1.25.10.10:FF:000376">
    <property type="entry name" value="beta-catenin-like protein 1"/>
    <property type="match status" value="1"/>
</dbReference>
<dbReference type="AlphaFoldDB" id="A0A9Q0RY12"/>
<evidence type="ECO:0000256" key="6">
    <source>
        <dbReference type="SAM" id="MobiDB-lite"/>
    </source>
</evidence>
<dbReference type="Proteomes" id="UP001151699">
    <property type="component" value="Chromosome C"/>
</dbReference>
<dbReference type="GO" id="GO:0005681">
    <property type="term" value="C:spliceosomal complex"/>
    <property type="evidence" value="ECO:0007669"/>
    <property type="project" value="TreeGrafter"/>
</dbReference>
<dbReference type="OrthoDB" id="1898821at2759"/>
<organism evidence="8 9">
    <name type="scientific">Pseudolycoriella hygida</name>
    <dbReference type="NCBI Taxonomy" id="35572"/>
    <lineage>
        <taxon>Eukaryota</taxon>
        <taxon>Metazoa</taxon>
        <taxon>Ecdysozoa</taxon>
        <taxon>Arthropoda</taxon>
        <taxon>Hexapoda</taxon>
        <taxon>Insecta</taxon>
        <taxon>Pterygota</taxon>
        <taxon>Neoptera</taxon>
        <taxon>Endopterygota</taxon>
        <taxon>Diptera</taxon>
        <taxon>Nematocera</taxon>
        <taxon>Sciaroidea</taxon>
        <taxon>Sciaridae</taxon>
        <taxon>Pseudolycoriella</taxon>
    </lineage>
</organism>
<feature type="compositionally biased region" description="Basic and acidic residues" evidence="6">
    <location>
        <begin position="30"/>
        <end position="46"/>
    </location>
</feature>
<evidence type="ECO:0000256" key="5">
    <source>
        <dbReference type="ARBA" id="ARBA00023242"/>
    </source>
</evidence>
<gene>
    <name evidence="8" type="primary">Ctnnbl1</name>
    <name evidence="8" type="ORF">Bhyg_15048</name>
</gene>
<feature type="domain" description="Beta-catenin-like protein 1 N-terminal" evidence="7">
    <location>
        <begin position="63"/>
        <end position="171"/>
    </location>
</feature>
<dbReference type="PANTHER" id="PTHR14978">
    <property type="entry name" value="BETA-CATENIN-LIKE PROTEIN 1 NUCLEAR ASSOCIATED PROTEIN"/>
    <property type="match status" value="1"/>
</dbReference>
<evidence type="ECO:0000259" key="7">
    <source>
        <dbReference type="SMART" id="SM01156"/>
    </source>
</evidence>
<comment type="subcellular location">
    <subcellularLocation>
        <location evidence="1">Nucleus</location>
    </subcellularLocation>
</comment>
<dbReference type="InterPro" id="IPR011989">
    <property type="entry name" value="ARM-like"/>
</dbReference>
<dbReference type="Gene3D" id="1.25.10.10">
    <property type="entry name" value="Leucine-rich Repeat Variant"/>
    <property type="match status" value="1"/>
</dbReference>
<keyword evidence="9" id="KW-1185">Reference proteome</keyword>
<dbReference type="EMBL" id="WJQU01000004">
    <property type="protein sequence ID" value="KAJ6636458.1"/>
    <property type="molecule type" value="Genomic_DNA"/>
</dbReference>
<evidence type="ECO:0000256" key="1">
    <source>
        <dbReference type="ARBA" id="ARBA00004123"/>
    </source>
</evidence>
<feature type="region of interest" description="Disordered" evidence="6">
    <location>
        <begin position="1"/>
        <end position="46"/>
    </location>
</feature>
<name>A0A9Q0RY12_9DIPT</name>
<dbReference type="SUPFAM" id="SSF48371">
    <property type="entry name" value="ARM repeat"/>
    <property type="match status" value="1"/>
</dbReference>
<dbReference type="InterPro" id="IPR016024">
    <property type="entry name" value="ARM-type_fold"/>
</dbReference>
<keyword evidence="4" id="KW-0175">Coiled coil</keyword>